<reference evidence="1 2" key="1">
    <citation type="submission" date="2019-03" db="EMBL/GenBank/DDBJ databases">
        <title>Single cell metagenomics reveals metabolic interactions within the superorganism composed of flagellate Streblomastix strix and complex community of Bacteroidetes bacteria on its surface.</title>
        <authorList>
            <person name="Treitli S.C."/>
            <person name="Kolisko M."/>
            <person name="Husnik F."/>
            <person name="Keeling P."/>
            <person name="Hampl V."/>
        </authorList>
    </citation>
    <scope>NUCLEOTIDE SEQUENCE [LARGE SCALE GENOMIC DNA]</scope>
    <source>
        <strain evidence="1">ST1C</strain>
    </source>
</reference>
<protein>
    <submittedName>
        <fullName evidence="1">Uncharacterized protein</fullName>
    </submittedName>
</protein>
<proteinExistence type="predicted"/>
<accession>A0A5J4V5V0</accession>
<dbReference type="AlphaFoldDB" id="A0A5J4V5V0"/>
<sequence length="68" mass="7447">MVVYKNISIGFVAPFKSPFQLYGTKTASRFACVSPAIIRIQQKDTSIHIAADYQQINAKLVTAAVMAL</sequence>
<dbReference type="EMBL" id="SNRW01009605">
    <property type="protein sequence ID" value="KAA6377752.1"/>
    <property type="molecule type" value="Genomic_DNA"/>
</dbReference>
<organism evidence="1 2">
    <name type="scientific">Streblomastix strix</name>
    <dbReference type="NCBI Taxonomy" id="222440"/>
    <lineage>
        <taxon>Eukaryota</taxon>
        <taxon>Metamonada</taxon>
        <taxon>Preaxostyla</taxon>
        <taxon>Oxymonadida</taxon>
        <taxon>Streblomastigidae</taxon>
        <taxon>Streblomastix</taxon>
    </lineage>
</organism>
<name>A0A5J4V5V0_9EUKA</name>
<evidence type="ECO:0000313" key="2">
    <source>
        <dbReference type="Proteomes" id="UP000324800"/>
    </source>
</evidence>
<evidence type="ECO:0000313" key="1">
    <source>
        <dbReference type="EMBL" id="KAA6377752.1"/>
    </source>
</evidence>
<gene>
    <name evidence="1" type="ORF">EZS28_026721</name>
</gene>
<dbReference type="Proteomes" id="UP000324800">
    <property type="component" value="Unassembled WGS sequence"/>
</dbReference>
<comment type="caution">
    <text evidence="1">The sequence shown here is derived from an EMBL/GenBank/DDBJ whole genome shotgun (WGS) entry which is preliminary data.</text>
</comment>